<comment type="caution">
    <text evidence="7">The sequence shown here is derived from an EMBL/GenBank/DDBJ whole genome shotgun (WGS) entry which is preliminary data.</text>
</comment>
<evidence type="ECO:0000256" key="4">
    <source>
        <dbReference type="ARBA" id="ARBA00022835"/>
    </source>
</evidence>
<feature type="domain" description="Exoribonuclease phosphorolytic" evidence="6">
    <location>
        <begin position="11"/>
        <end position="131"/>
    </location>
</feature>
<evidence type="ECO:0000256" key="2">
    <source>
        <dbReference type="ARBA" id="ARBA00006678"/>
    </source>
</evidence>
<evidence type="ECO:0000313" key="7">
    <source>
        <dbReference type="EMBL" id="KAK9841298.1"/>
    </source>
</evidence>
<keyword evidence="8" id="KW-1185">Reference proteome</keyword>
<dbReference type="GO" id="GO:0003723">
    <property type="term" value="F:RNA binding"/>
    <property type="evidence" value="ECO:0007669"/>
    <property type="project" value="TreeGrafter"/>
</dbReference>
<dbReference type="InterPro" id="IPR036345">
    <property type="entry name" value="ExoRNase_PH_dom2_sf"/>
</dbReference>
<dbReference type="AlphaFoldDB" id="A0AAW1S4Z7"/>
<dbReference type="GO" id="GO:0000177">
    <property type="term" value="C:cytoplasmic exosome (RNase complex)"/>
    <property type="evidence" value="ECO:0007669"/>
    <property type="project" value="TreeGrafter"/>
</dbReference>
<comment type="subcellular location">
    <subcellularLocation>
        <location evidence="1">Nucleus</location>
    </subcellularLocation>
</comment>
<dbReference type="InterPro" id="IPR020568">
    <property type="entry name" value="Ribosomal_Su5_D2-typ_SF"/>
</dbReference>
<gene>
    <name evidence="7" type="ORF">WJX74_003405</name>
</gene>
<dbReference type="GO" id="GO:0005730">
    <property type="term" value="C:nucleolus"/>
    <property type="evidence" value="ECO:0007669"/>
    <property type="project" value="TreeGrafter"/>
</dbReference>
<sequence>MTRDGERSPRQLRNLVCERSLLHRADGSAKFFLGKTCVLACVYGPTSTVTRKENAEQAVIEVNYRPMAGIAGTQERQQEHLIRRTIEGVVLVALHPRACISVIIQVLEDNGSALACAVNAACTALVDAAVPMHRLFASVCCCTTQDGELLVDPSSTEEQEAAAVLTLVYTSRRAEVEAARPSISSAPMMSFSSGQCTPQQYLLAALAGREACQRLADFSYLSLHKSFS</sequence>
<protein>
    <recommendedName>
        <fullName evidence="6">Exoribonuclease phosphorolytic domain-containing protein</fullName>
    </recommendedName>
</protein>
<organism evidence="7 8">
    <name type="scientific">Apatococcus lobatus</name>
    <dbReference type="NCBI Taxonomy" id="904363"/>
    <lineage>
        <taxon>Eukaryota</taxon>
        <taxon>Viridiplantae</taxon>
        <taxon>Chlorophyta</taxon>
        <taxon>core chlorophytes</taxon>
        <taxon>Trebouxiophyceae</taxon>
        <taxon>Chlorellales</taxon>
        <taxon>Chlorellaceae</taxon>
        <taxon>Apatococcus</taxon>
    </lineage>
</organism>
<dbReference type="InterPro" id="IPR001247">
    <property type="entry name" value="ExoRNase_PH_dom1"/>
</dbReference>
<reference evidence="7 8" key="1">
    <citation type="journal article" date="2024" name="Nat. Commun.">
        <title>Phylogenomics reveals the evolutionary origins of lichenization in chlorophyte algae.</title>
        <authorList>
            <person name="Puginier C."/>
            <person name="Libourel C."/>
            <person name="Otte J."/>
            <person name="Skaloud P."/>
            <person name="Haon M."/>
            <person name="Grisel S."/>
            <person name="Petersen M."/>
            <person name="Berrin J.G."/>
            <person name="Delaux P.M."/>
            <person name="Dal Grande F."/>
            <person name="Keller J."/>
        </authorList>
    </citation>
    <scope>NUCLEOTIDE SEQUENCE [LARGE SCALE GENOMIC DNA]</scope>
    <source>
        <strain evidence="7 8">SAG 2145</strain>
    </source>
</reference>
<evidence type="ECO:0000256" key="5">
    <source>
        <dbReference type="ARBA" id="ARBA00023242"/>
    </source>
</evidence>
<dbReference type="GO" id="GO:0006364">
    <property type="term" value="P:rRNA processing"/>
    <property type="evidence" value="ECO:0007669"/>
    <property type="project" value="UniProtKB-KW"/>
</dbReference>
<accession>A0AAW1S4Z7</accession>
<dbReference type="PANTHER" id="PTHR11953:SF1">
    <property type="entry name" value="EXOSOME COMPLEX COMPONENT RRP46"/>
    <property type="match status" value="1"/>
</dbReference>
<keyword evidence="5" id="KW-0539">Nucleus</keyword>
<dbReference type="GO" id="GO:0000176">
    <property type="term" value="C:nuclear exosome (RNase complex)"/>
    <property type="evidence" value="ECO:0007669"/>
    <property type="project" value="TreeGrafter"/>
</dbReference>
<dbReference type="InterPro" id="IPR027408">
    <property type="entry name" value="PNPase/RNase_PH_dom_sf"/>
</dbReference>
<dbReference type="Gene3D" id="3.30.230.70">
    <property type="entry name" value="GHMP Kinase, N-terminal domain"/>
    <property type="match status" value="1"/>
</dbReference>
<dbReference type="GO" id="GO:0034475">
    <property type="term" value="P:U4 snRNA 3'-end processing"/>
    <property type="evidence" value="ECO:0007669"/>
    <property type="project" value="TreeGrafter"/>
</dbReference>
<dbReference type="Proteomes" id="UP001438707">
    <property type="component" value="Unassembled WGS sequence"/>
</dbReference>
<dbReference type="GO" id="GO:0071028">
    <property type="term" value="P:nuclear mRNA surveillance"/>
    <property type="evidence" value="ECO:0007669"/>
    <property type="project" value="TreeGrafter"/>
</dbReference>
<dbReference type="GO" id="GO:0071051">
    <property type="term" value="P:poly(A)-dependent snoRNA 3'-end processing"/>
    <property type="evidence" value="ECO:0007669"/>
    <property type="project" value="TreeGrafter"/>
</dbReference>
<dbReference type="PANTHER" id="PTHR11953">
    <property type="entry name" value="EXOSOME COMPLEX COMPONENT"/>
    <property type="match status" value="1"/>
</dbReference>
<dbReference type="EMBL" id="JALJOS010000003">
    <property type="protein sequence ID" value="KAK9841298.1"/>
    <property type="molecule type" value="Genomic_DNA"/>
</dbReference>
<dbReference type="Pfam" id="PF01138">
    <property type="entry name" value="RNase_PH"/>
    <property type="match status" value="1"/>
</dbReference>
<evidence type="ECO:0000256" key="1">
    <source>
        <dbReference type="ARBA" id="ARBA00004123"/>
    </source>
</evidence>
<dbReference type="InterPro" id="IPR050080">
    <property type="entry name" value="RNase_PH"/>
</dbReference>
<dbReference type="GO" id="GO:0016075">
    <property type="term" value="P:rRNA catabolic process"/>
    <property type="evidence" value="ECO:0007669"/>
    <property type="project" value="TreeGrafter"/>
</dbReference>
<dbReference type="SUPFAM" id="SSF54211">
    <property type="entry name" value="Ribosomal protein S5 domain 2-like"/>
    <property type="match status" value="1"/>
</dbReference>
<proteinExistence type="inferred from homology"/>
<name>A0AAW1S4Z7_9CHLO</name>
<dbReference type="SUPFAM" id="SSF55666">
    <property type="entry name" value="Ribonuclease PH domain 2-like"/>
    <property type="match status" value="1"/>
</dbReference>
<comment type="similarity">
    <text evidence="2">Belongs to the RNase PH family.</text>
</comment>
<keyword evidence="4" id="KW-0271">Exosome</keyword>
<evidence type="ECO:0000259" key="6">
    <source>
        <dbReference type="Pfam" id="PF01138"/>
    </source>
</evidence>
<evidence type="ECO:0000313" key="8">
    <source>
        <dbReference type="Proteomes" id="UP001438707"/>
    </source>
</evidence>
<evidence type="ECO:0000256" key="3">
    <source>
        <dbReference type="ARBA" id="ARBA00022552"/>
    </source>
</evidence>
<dbReference type="CDD" id="cd11372">
    <property type="entry name" value="RNase_PH_RRP46"/>
    <property type="match status" value="1"/>
</dbReference>
<keyword evidence="3" id="KW-0698">rRNA processing</keyword>